<dbReference type="PANTHER" id="PTHR17490">
    <property type="entry name" value="SUA5"/>
    <property type="match status" value="1"/>
</dbReference>
<evidence type="ECO:0000256" key="6">
    <source>
        <dbReference type="ARBA" id="ARBA00022679"/>
    </source>
</evidence>
<dbReference type="SUPFAM" id="SSF55821">
    <property type="entry name" value="YrdC/RibB"/>
    <property type="match status" value="1"/>
</dbReference>
<evidence type="ECO:0000256" key="7">
    <source>
        <dbReference type="ARBA" id="ARBA00022694"/>
    </source>
</evidence>
<evidence type="ECO:0000256" key="4">
    <source>
        <dbReference type="ARBA" id="ARBA00015492"/>
    </source>
</evidence>
<feature type="binding site" evidence="14">
    <location>
        <position position="136"/>
    </location>
    <ligand>
        <name>L-threonine</name>
        <dbReference type="ChEBI" id="CHEBI:57926"/>
    </ligand>
</feature>
<dbReference type="PIRSF" id="PIRSF004930">
    <property type="entry name" value="Tln_factor_SUA5"/>
    <property type="match status" value="1"/>
</dbReference>
<protein>
    <recommendedName>
        <fullName evidence="4 13">Threonylcarbamoyl-AMP synthase</fullName>
        <shortName evidence="13">TC-AMP synthase</shortName>
        <ecNumber evidence="3 13">2.7.7.87</ecNumber>
    </recommendedName>
    <alternativeName>
        <fullName evidence="11 13">L-threonylcarbamoyladenylate synthase</fullName>
    </alternativeName>
</protein>
<sequence>MIGWRKVKRMETKYWVVDKTVENSGSYPQLAEAAQLLKEKQTVAFPTETVYGLGADATSDEAVDKIFKAKGRPSDNPLIVHIAEEKQLEELAEEIPETAKVLMKAFWPGPLTLVVKVKKGALSKKVTAGLDTVGIRMPRHPVALALIRLAGLPIAAPSANRSGKPSPTLARHVREDLAGKIAGIVDGGETGVGVESTVLDVTAEVPVILRPGGVTKEQLEEWIGKVRLDPGLKGTGARPKAPGMKYTHYAPNAPVYLVDGSTAFMQQMIDAHRKKGEVTGAIVTEEASGEIRADVVAVCGRRSSLETVARHLYDTLRSFDAQKVDVIFSEIFPREGIGRAIMNRLEKAAGHRYVKEKDVQ</sequence>
<keyword evidence="6 13" id="KW-0808">Transferase</keyword>
<evidence type="ECO:0000256" key="5">
    <source>
        <dbReference type="ARBA" id="ARBA00022490"/>
    </source>
</evidence>
<dbReference type="InterPro" id="IPR006070">
    <property type="entry name" value="Sua5-like_dom"/>
</dbReference>
<dbReference type="AlphaFoldDB" id="A0A150KAC5"/>
<dbReference type="GO" id="GO:0003725">
    <property type="term" value="F:double-stranded RNA binding"/>
    <property type="evidence" value="ECO:0007669"/>
    <property type="project" value="UniProtKB-UniRule"/>
</dbReference>
<dbReference type="EC" id="2.7.7.87" evidence="3 13"/>
<dbReference type="PROSITE" id="PS51163">
    <property type="entry name" value="YRDC"/>
    <property type="match status" value="1"/>
</dbReference>
<comment type="similarity">
    <text evidence="2 13">Belongs to the SUA5 family.</text>
</comment>
<dbReference type="InterPro" id="IPR050156">
    <property type="entry name" value="TC-AMP_synthase_SUA5"/>
</dbReference>
<evidence type="ECO:0000256" key="9">
    <source>
        <dbReference type="ARBA" id="ARBA00022741"/>
    </source>
</evidence>
<keyword evidence="5 13" id="KW-0963">Cytoplasm</keyword>
<dbReference type="GO" id="GO:0000049">
    <property type="term" value="F:tRNA binding"/>
    <property type="evidence" value="ECO:0007669"/>
    <property type="project" value="TreeGrafter"/>
</dbReference>
<dbReference type="GO" id="GO:0005737">
    <property type="term" value="C:cytoplasm"/>
    <property type="evidence" value="ECO:0007669"/>
    <property type="project" value="UniProtKB-SubCell"/>
</dbReference>
<dbReference type="NCBIfam" id="TIGR00057">
    <property type="entry name" value="L-threonylcarbamoyladenylate synthase"/>
    <property type="match status" value="1"/>
</dbReference>
<dbReference type="FunFam" id="3.90.870.10:FF:000008">
    <property type="entry name" value="Threonylcarbamoyl-AMP synthase"/>
    <property type="match status" value="1"/>
</dbReference>
<gene>
    <name evidence="16" type="ORF">B4098_1412</name>
</gene>
<comment type="catalytic activity">
    <reaction evidence="12 13">
        <text>L-threonine + hydrogencarbonate + ATP = L-threonylcarbamoyladenylate + diphosphate + H2O</text>
        <dbReference type="Rhea" id="RHEA:36407"/>
        <dbReference type="ChEBI" id="CHEBI:15377"/>
        <dbReference type="ChEBI" id="CHEBI:17544"/>
        <dbReference type="ChEBI" id="CHEBI:30616"/>
        <dbReference type="ChEBI" id="CHEBI:33019"/>
        <dbReference type="ChEBI" id="CHEBI:57926"/>
        <dbReference type="ChEBI" id="CHEBI:73682"/>
        <dbReference type="EC" id="2.7.7.87"/>
    </reaction>
</comment>
<dbReference type="PANTHER" id="PTHR17490:SF16">
    <property type="entry name" value="THREONYLCARBAMOYL-AMP SYNTHASE"/>
    <property type="match status" value="1"/>
</dbReference>
<evidence type="ECO:0000313" key="16">
    <source>
        <dbReference type="EMBL" id="KYC66522.1"/>
    </source>
</evidence>
<comment type="caution">
    <text evidence="16">The sequence shown here is derived from an EMBL/GenBank/DDBJ whole genome shotgun (WGS) entry which is preliminary data.</text>
</comment>
<evidence type="ECO:0000259" key="15">
    <source>
        <dbReference type="PROSITE" id="PS51163"/>
    </source>
</evidence>
<feature type="binding site" evidence="14">
    <location>
        <position position="132"/>
    </location>
    <ligand>
        <name>ATP</name>
        <dbReference type="ChEBI" id="CHEBI:30616"/>
    </ligand>
</feature>
<dbReference type="InterPro" id="IPR038385">
    <property type="entry name" value="Sua5/YwlC_C"/>
</dbReference>
<dbReference type="GO" id="GO:0005524">
    <property type="term" value="F:ATP binding"/>
    <property type="evidence" value="ECO:0007669"/>
    <property type="project" value="UniProtKB-UniRule"/>
</dbReference>
<feature type="binding site" evidence="14">
    <location>
        <position position="81"/>
    </location>
    <ligand>
        <name>L-threonine</name>
        <dbReference type="ChEBI" id="CHEBI:57926"/>
    </ligand>
</feature>
<feature type="binding site" evidence="14">
    <location>
        <position position="196"/>
    </location>
    <ligand>
        <name>ATP</name>
        <dbReference type="ChEBI" id="CHEBI:30616"/>
    </ligand>
</feature>
<evidence type="ECO:0000256" key="8">
    <source>
        <dbReference type="ARBA" id="ARBA00022695"/>
    </source>
</evidence>
<feature type="binding site" evidence="14">
    <location>
        <position position="210"/>
    </location>
    <ligand>
        <name>ATP</name>
        <dbReference type="ChEBI" id="CHEBI:30616"/>
    </ligand>
</feature>
<comment type="subcellular location">
    <subcellularLocation>
        <location evidence="1 13">Cytoplasm</location>
    </subcellularLocation>
</comment>
<evidence type="ECO:0000256" key="1">
    <source>
        <dbReference type="ARBA" id="ARBA00004496"/>
    </source>
</evidence>
<evidence type="ECO:0000256" key="11">
    <source>
        <dbReference type="ARBA" id="ARBA00029774"/>
    </source>
</evidence>
<dbReference type="InterPro" id="IPR010923">
    <property type="entry name" value="T(6)A37_SUA5"/>
</dbReference>
<dbReference type="GO" id="GO:0061710">
    <property type="term" value="F:L-threonylcarbamoyladenylate synthase"/>
    <property type="evidence" value="ECO:0007669"/>
    <property type="project" value="UniProtKB-EC"/>
</dbReference>
<feature type="binding site" evidence="14">
    <location>
        <position position="158"/>
    </location>
    <ligand>
        <name>ATP</name>
        <dbReference type="ChEBI" id="CHEBI:30616"/>
    </ligand>
</feature>
<evidence type="ECO:0000256" key="2">
    <source>
        <dbReference type="ARBA" id="ARBA00007663"/>
    </source>
</evidence>
<feature type="binding site" evidence="14">
    <location>
        <position position="166"/>
    </location>
    <ligand>
        <name>ATP</name>
        <dbReference type="ChEBI" id="CHEBI:30616"/>
    </ligand>
</feature>
<feature type="domain" description="YrdC-like" evidence="15">
    <location>
        <begin position="27"/>
        <end position="214"/>
    </location>
</feature>
<keyword evidence="7 13" id="KW-0819">tRNA processing</keyword>
<proteinExistence type="inferred from homology"/>
<feature type="binding site" evidence="14">
    <location>
        <position position="49"/>
    </location>
    <ligand>
        <name>L-threonine</name>
        <dbReference type="ChEBI" id="CHEBI:57926"/>
    </ligand>
</feature>
<evidence type="ECO:0000313" key="17">
    <source>
        <dbReference type="Proteomes" id="UP000075288"/>
    </source>
</evidence>
<dbReference type="Pfam" id="PF03481">
    <property type="entry name" value="Sua5_C"/>
    <property type="match status" value="1"/>
</dbReference>
<dbReference type="InterPro" id="IPR017945">
    <property type="entry name" value="DHBP_synth_RibB-like_a/b_dom"/>
</dbReference>
<feature type="binding site" evidence="14">
    <location>
        <position position="156"/>
    </location>
    <ligand>
        <name>L-threonine</name>
        <dbReference type="ChEBI" id="CHEBI:57926"/>
    </ligand>
</feature>
<dbReference type="GO" id="GO:0006450">
    <property type="term" value="P:regulation of translational fidelity"/>
    <property type="evidence" value="ECO:0007669"/>
    <property type="project" value="TreeGrafter"/>
</dbReference>
<dbReference type="GO" id="GO:0008033">
    <property type="term" value="P:tRNA processing"/>
    <property type="evidence" value="ECO:0007669"/>
    <property type="project" value="UniProtKB-KW"/>
</dbReference>
<dbReference type="InterPro" id="IPR005145">
    <property type="entry name" value="Sua5_C"/>
</dbReference>
<comment type="function">
    <text evidence="13">Required for the formation of a threonylcarbamoyl group on adenosine at position 37 (t(6)A37) in tRNAs that read codons beginning with adenine.</text>
</comment>
<dbReference type="EMBL" id="LQYG01000006">
    <property type="protein sequence ID" value="KYC66522.1"/>
    <property type="molecule type" value="Genomic_DNA"/>
</dbReference>
<evidence type="ECO:0000256" key="13">
    <source>
        <dbReference type="PIRNR" id="PIRNR004930"/>
    </source>
</evidence>
<feature type="binding site" evidence="14">
    <location>
        <position position="76"/>
    </location>
    <ligand>
        <name>ATP</name>
        <dbReference type="ChEBI" id="CHEBI:30616"/>
    </ligand>
</feature>
<evidence type="ECO:0000256" key="14">
    <source>
        <dbReference type="PIRSR" id="PIRSR004930-1"/>
    </source>
</evidence>
<keyword evidence="8 13" id="KW-0548">Nucleotidyltransferase</keyword>
<dbReference type="Gene3D" id="3.90.870.10">
    <property type="entry name" value="DHBP synthase"/>
    <property type="match status" value="1"/>
</dbReference>
<dbReference type="FunFam" id="3.40.50.11030:FF:000001">
    <property type="entry name" value="Threonylcarbamoyl-AMP synthase"/>
    <property type="match status" value="1"/>
</dbReference>
<dbReference type="PATRIC" id="fig|1398.26.peg.3376"/>
<dbReference type="Gene3D" id="3.40.50.11030">
    <property type="entry name" value="Threonylcarbamoyl-AMP synthase, C-terminal domain"/>
    <property type="match status" value="1"/>
</dbReference>
<evidence type="ECO:0000256" key="10">
    <source>
        <dbReference type="ARBA" id="ARBA00022840"/>
    </source>
</evidence>
<dbReference type="Pfam" id="PF01300">
    <property type="entry name" value="Sua5_yciO_yrdC"/>
    <property type="match status" value="1"/>
</dbReference>
<evidence type="ECO:0000256" key="12">
    <source>
        <dbReference type="ARBA" id="ARBA00048366"/>
    </source>
</evidence>
<feature type="binding site" evidence="14">
    <location>
        <position position="249"/>
    </location>
    <ligand>
        <name>ATP</name>
        <dbReference type="ChEBI" id="CHEBI:30616"/>
    </ligand>
</feature>
<reference evidence="16 17" key="1">
    <citation type="submission" date="2016-01" db="EMBL/GenBank/DDBJ databases">
        <title>Genome Sequences of Twelve Sporeforming Bacillus Species Isolated from Foods.</title>
        <authorList>
            <person name="Berendsen E.M."/>
            <person name="Wells-Bennik M.H."/>
            <person name="Krawcyk A.O."/>
            <person name="De Jong A."/>
            <person name="Holsappel S."/>
            <person name="Eijlander R.T."/>
            <person name="Kuipers O.P."/>
        </authorList>
    </citation>
    <scope>NUCLEOTIDE SEQUENCE [LARGE SCALE GENOMIC DNA]</scope>
    <source>
        <strain evidence="16 17">B4098</strain>
    </source>
</reference>
<keyword evidence="9 13" id="KW-0547">Nucleotide-binding</keyword>
<organism evidence="16 17">
    <name type="scientific">Heyndrickxia coagulans</name>
    <name type="common">Weizmannia coagulans</name>
    <dbReference type="NCBI Taxonomy" id="1398"/>
    <lineage>
        <taxon>Bacteria</taxon>
        <taxon>Bacillati</taxon>
        <taxon>Bacillota</taxon>
        <taxon>Bacilli</taxon>
        <taxon>Bacillales</taxon>
        <taxon>Bacillaceae</taxon>
        <taxon>Heyndrickxia</taxon>
    </lineage>
</organism>
<keyword evidence="10 13" id="KW-0067">ATP-binding</keyword>
<accession>A0A150KAC5</accession>
<evidence type="ECO:0000256" key="3">
    <source>
        <dbReference type="ARBA" id="ARBA00012584"/>
    </source>
</evidence>
<feature type="binding site" evidence="14">
    <location>
        <position position="72"/>
    </location>
    <ligand>
        <name>ATP</name>
        <dbReference type="ChEBI" id="CHEBI:30616"/>
    </ligand>
</feature>
<name>A0A150KAC5_HEYCO</name>
<dbReference type="Proteomes" id="UP000075288">
    <property type="component" value="Unassembled WGS sequence"/>
</dbReference>